<feature type="region of interest" description="Disordered" evidence="1">
    <location>
        <begin position="84"/>
        <end position="110"/>
    </location>
</feature>
<evidence type="ECO:0000256" key="1">
    <source>
        <dbReference type="SAM" id="MobiDB-lite"/>
    </source>
</evidence>
<dbReference type="Pfam" id="PF15281">
    <property type="entry name" value="Consortin_C"/>
    <property type="match status" value="1"/>
</dbReference>
<evidence type="ECO:0000313" key="4">
    <source>
        <dbReference type="Proteomes" id="UP001166052"/>
    </source>
</evidence>
<feature type="non-terminal residue" evidence="3">
    <location>
        <position position="661"/>
    </location>
</feature>
<organism evidence="3 4">
    <name type="scientific">Polypterus senegalus</name>
    <name type="common">Senegal bichir</name>
    <dbReference type="NCBI Taxonomy" id="55291"/>
    <lineage>
        <taxon>Eukaryota</taxon>
        <taxon>Metazoa</taxon>
        <taxon>Chordata</taxon>
        <taxon>Craniata</taxon>
        <taxon>Vertebrata</taxon>
        <taxon>Euteleostomi</taxon>
        <taxon>Actinopterygii</taxon>
        <taxon>Polypteriformes</taxon>
        <taxon>Polypteridae</taxon>
        <taxon>Polypterus</taxon>
    </lineage>
</organism>
<feature type="non-terminal residue" evidence="3">
    <location>
        <position position="1"/>
    </location>
</feature>
<keyword evidence="4" id="KW-1185">Reference proteome</keyword>
<proteinExistence type="predicted"/>
<dbReference type="EMBL" id="JAAWVN010019641">
    <property type="protein sequence ID" value="MBN3293021.1"/>
    <property type="molecule type" value="Genomic_DNA"/>
</dbReference>
<evidence type="ECO:0000313" key="3">
    <source>
        <dbReference type="EMBL" id="MBN3293021.1"/>
    </source>
</evidence>
<protein>
    <submittedName>
        <fullName evidence="3">CNST protein</fullName>
    </submittedName>
</protein>
<feature type="compositionally biased region" description="Polar residues" evidence="1">
    <location>
        <begin position="419"/>
        <end position="433"/>
    </location>
</feature>
<comment type="caution">
    <text evidence="3">The sequence shown here is derived from an EMBL/GenBank/DDBJ whole genome shotgun (WGS) entry which is preliminary data.</text>
</comment>
<feature type="domain" description="Consortin C-terminal" evidence="2">
    <location>
        <begin position="546"/>
        <end position="658"/>
    </location>
</feature>
<dbReference type="PANTHER" id="PTHR28581">
    <property type="entry name" value="CONSORTIN"/>
    <property type="match status" value="1"/>
</dbReference>
<dbReference type="InterPro" id="IPR028129">
    <property type="entry name" value="Consortin_C"/>
</dbReference>
<feature type="region of interest" description="Disordered" evidence="1">
    <location>
        <begin position="393"/>
        <end position="436"/>
    </location>
</feature>
<name>A0ABS2Z3G0_POLSE</name>
<evidence type="ECO:0000259" key="2">
    <source>
        <dbReference type="Pfam" id="PF15281"/>
    </source>
</evidence>
<gene>
    <name evidence="3" type="primary">Cnst</name>
    <name evidence="3" type="ORF">GTO92_0011989</name>
</gene>
<feature type="compositionally biased region" description="Polar residues" evidence="1">
    <location>
        <begin position="21"/>
        <end position="68"/>
    </location>
</feature>
<sequence length="661" mass="73221">MDEEETQENKSMKQLNKALDSDNNLESGSSHKTSQTSDVNKNQIQSLVKLSQLAQQDSDNNNEDSTASETGTLMQCLKNENNCSVSSSANPELLKENGSPSKSKKGSKMHLDTANEEYNTTSMDFIVNGSPVSFIPEDLEMPEKLKIETAKNSRPVDDMISITKKPVDKEYSMLPHYLHQQHRAVAVFLIVVELKWSTAATQEMKPHRKSPWTLGAEDLATLTNLCTNHQRPVVAAEKPSNPEKVLEISLIALKQTECQLCSKGSICISDTLSDAATEEKQSSLNLPVMSEETSILKEGFTGLVLEDQVEGQTNELNSQQREALPLSGSLLAPHTHEDLRPHRQPLPASLLPVSTSCCSQPETEREKLLEDVLTAAESSKKQSINGEQRLEGAQLPEQANISPGHLSSDLQTGGEEYDPSTSRTQAGQEYSNTSEKRAVLEVKDITQTSLTNDLENTAARDEIQPNPEHMSREPKKLEVLLEQDWKSENELADGDHCPQEGFRELEENGSFEEDKEQSSFVFTEMMDLSDSLTSLDDLAKKIQIEEITPAEGLVSILKRRGSLDGTEVLPVTVKRETKRRVRFQEPEDALDQDEEGGGSCLLLVLLCIATVFISVGGTALYCTFGDVDSNVCTDFAKNMDFYFTQIQQGIEELRHWLSPGS</sequence>
<dbReference type="PANTHER" id="PTHR28581:SF1">
    <property type="entry name" value="CONSORTIN"/>
    <property type="match status" value="1"/>
</dbReference>
<dbReference type="InterPro" id="IPR042318">
    <property type="entry name" value="Consortin"/>
</dbReference>
<reference evidence="3" key="1">
    <citation type="journal article" date="2021" name="Cell">
        <title>Tracing the genetic footprints of vertebrate landing in non-teleost ray-finned fishes.</title>
        <authorList>
            <person name="Bi X."/>
            <person name="Wang K."/>
            <person name="Yang L."/>
            <person name="Pan H."/>
            <person name="Jiang H."/>
            <person name="Wei Q."/>
            <person name="Fang M."/>
            <person name="Yu H."/>
            <person name="Zhu C."/>
            <person name="Cai Y."/>
            <person name="He Y."/>
            <person name="Gan X."/>
            <person name="Zeng H."/>
            <person name="Yu D."/>
            <person name="Zhu Y."/>
            <person name="Jiang H."/>
            <person name="Qiu Q."/>
            <person name="Yang H."/>
            <person name="Zhang Y.E."/>
            <person name="Wang W."/>
            <person name="Zhu M."/>
            <person name="He S."/>
            <person name="Zhang G."/>
        </authorList>
    </citation>
    <scope>NUCLEOTIDE SEQUENCE</scope>
    <source>
        <strain evidence="3">Bchr_001</strain>
    </source>
</reference>
<feature type="region of interest" description="Disordered" evidence="1">
    <location>
        <begin position="1"/>
        <end position="68"/>
    </location>
</feature>
<dbReference type="Proteomes" id="UP001166052">
    <property type="component" value="Unassembled WGS sequence"/>
</dbReference>
<accession>A0ABS2Z3G0</accession>